<dbReference type="GO" id="GO:0035803">
    <property type="term" value="P:egg coat formation"/>
    <property type="evidence" value="ECO:0007669"/>
    <property type="project" value="TreeGrafter"/>
</dbReference>
<evidence type="ECO:0000256" key="3">
    <source>
        <dbReference type="SAM" id="SignalP"/>
    </source>
</evidence>
<dbReference type="CTD" id="334011"/>
<dbReference type="PANTHER" id="PTHR11576">
    <property type="entry name" value="ZONA PELLUCIDA SPERM-BINDING PROTEIN 3"/>
    <property type="match status" value="1"/>
</dbReference>
<dbReference type="AlphaFoldDB" id="A0A3Q3ANE5"/>
<keyword evidence="6" id="KW-1185">Reference proteome</keyword>
<dbReference type="Ensembl" id="ENSKMAT00000018579.1">
    <property type="protein sequence ID" value="ENSKMAP00000018323.1"/>
    <property type="gene ID" value="ENSKMAG00000013640.1"/>
</dbReference>
<dbReference type="PANTHER" id="PTHR11576:SF18">
    <property type="entry name" value="ZONA PELLUCIDA PROTEIN C"/>
    <property type="match status" value="1"/>
</dbReference>
<dbReference type="InterPro" id="IPR001507">
    <property type="entry name" value="ZP_dom"/>
</dbReference>
<evidence type="ECO:0000256" key="2">
    <source>
        <dbReference type="SAM" id="MobiDB-lite"/>
    </source>
</evidence>
<evidence type="ECO:0000256" key="1">
    <source>
        <dbReference type="ARBA" id="ARBA00023157"/>
    </source>
</evidence>
<dbReference type="Proteomes" id="UP000264800">
    <property type="component" value="Unplaced"/>
</dbReference>
<dbReference type="Pfam" id="PF23344">
    <property type="entry name" value="ZP-N"/>
    <property type="match status" value="1"/>
</dbReference>
<dbReference type="Gene3D" id="2.60.40.4100">
    <property type="entry name" value="Zona pellucida, ZP-C domain"/>
    <property type="match status" value="1"/>
</dbReference>
<dbReference type="STRING" id="37003.ENSKMAP00000018323"/>
<dbReference type="GO" id="GO:0032190">
    <property type="term" value="F:acrosin binding"/>
    <property type="evidence" value="ECO:0007669"/>
    <property type="project" value="TreeGrafter"/>
</dbReference>
<dbReference type="OMA" id="VIMNKGC"/>
<feature type="compositionally biased region" description="Polar residues" evidence="2">
    <location>
        <begin position="375"/>
        <end position="388"/>
    </location>
</feature>
<name>A0A3Q3ANE5_KRYMA</name>
<evidence type="ECO:0000313" key="5">
    <source>
        <dbReference type="Ensembl" id="ENSKMAP00000018323.1"/>
    </source>
</evidence>
<protein>
    <submittedName>
        <fullName evidence="5">Uncharacterized LOC108234351</fullName>
    </submittedName>
</protein>
<dbReference type="RefSeq" id="XP_017268982.1">
    <property type="nucleotide sequence ID" value="XM_017413493.3"/>
</dbReference>
<keyword evidence="1" id="KW-1015">Disulfide bond</keyword>
<dbReference type="InterPro" id="IPR055355">
    <property type="entry name" value="ZP-C"/>
</dbReference>
<dbReference type="OrthoDB" id="8941595at2759"/>
<accession>A0A3Q3ANE5</accession>
<dbReference type="KEGG" id="kmr:108234351"/>
<feature type="region of interest" description="Disordered" evidence="2">
    <location>
        <begin position="433"/>
        <end position="462"/>
    </location>
</feature>
<dbReference type="Pfam" id="PF00100">
    <property type="entry name" value="Zona_pellucida"/>
    <property type="match status" value="1"/>
</dbReference>
<sequence>MGTLQQVLLIFLGHFVTAQSFRRLEDAMFPQDFGGFFDNNWPFPSDRSFDTLFSSWRRWSPGLHMLGEIPPITNVPRVQVFCDETKLTVVVDKKAYGLMLTGEEMQLGDGCYSNKELPNQFVFAYDLNQCGTTPVLQNGWQAFTNSLHLNLKKIPPTWWQTPPTIHISCIPKRLYAEPNHVSHMNAKRFDIQAMNPSWTTMAESNLYKRGQAINLQVSAETRPDQQLFIHSCFVSASSEPQTRPRHPVILNKGCASSLGSPYTVAQFAATNGAGGINFMLNTSNLISELYVHCNVVILDQELTSASKFCNYNVNKSSWEELNGDVEVCGCCSSKCKGPSVKNLSDDAKAVVTIGPLVIVDDDRELSPALPESKPQAFSSLPTTMMSDTPSPAEDVIVSASTLSQSMAESSPQGVVMVSQDPTTRLTLWLPGQAQAEHGNRSPFEDGLFLSQPGDEDHPEQPLSTADEKAFLNSPINEVAGPIKGKGDPLLWDMKLVTLTDDWPVSSQDDKLIAEFPRKNRLGRSENFAAQADSPLPTEIHVNLMLVEKPTQTAPDGEEPEAQTKLPADVNETALGDEFLQMDTTEPEVDVQPIIHTKLEFTKGADGSKRLSYEEEVKQKMAKRTQGKQEPRLKGLRSTFLNLLRRLNKAE</sequence>
<evidence type="ECO:0000259" key="4">
    <source>
        <dbReference type="PROSITE" id="PS51034"/>
    </source>
</evidence>
<dbReference type="GeneTree" id="ENSGT01030000234567"/>
<dbReference type="GeneID" id="108234351"/>
<dbReference type="PROSITE" id="PS51034">
    <property type="entry name" value="ZP_2"/>
    <property type="match status" value="1"/>
</dbReference>
<feature type="domain" description="ZP" evidence="4">
    <location>
        <begin position="81"/>
        <end position="316"/>
    </location>
</feature>
<organism evidence="5 6">
    <name type="scientific">Kryptolebias marmoratus</name>
    <name type="common">Mangrove killifish</name>
    <name type="synonym">Rivulus marmoratus</name>
    <dbReference type="NCBI Taxonomy" id="37003"/>
    <lineage>
        <taxon>Eukaryota</taxon>
        <taxon>Metazoa</taxon>
        <taxon>Chordata</taxon>
        <taxon>Craniata</taxon>
        <taxon>Vertebrata</taxon>
        <taxon>Euteleostomi</taxon>
        <taxon>Actinopterygii</taxon>
        <taxon>Neopterygii</taxon>
        <taxon>Teleostei</taxon>
        <taxon>Neoteleostei</taxon>
        <taxon>Acanthomorphata</taxon>
        <taxon>Ovalentaria</taxon>
        <taxon>Atherinomorphae</taxon>
        <taxon>Cyprinodontiformes</taxon>
        <taxon>Rivulidae</taxon>
        <taxon>Kryptolebias</taxon>
    </lineage>
</organism>
<proteinExistence type="predicted"/>
<reference evidence="5" key="1">
    <citation type="submission" date="2025-08" db="UniProtKB">
        <authorList>
            <consortium name="Ensembl"/>
        </authorList>
    </citation>
    <scope>IDENTIFICATION</scope>
</reference>
<dbReference type="GO" id="GO:2000344">
    <property type="term" value="P:positive regulation of acrosome reaction"/>
    <property type="evidence" value="ECO:0007669"/>
    <property type="project" value="TreeGrafter"/>
</dbReference>
<feature type="signal peptide" evidence="3">
    <location>
        <begin position="1"/>
        <end position="18"/>
    </location>
</feature>
<reference evidence="5" key="2">
    <citation type="submission" date="2025-09" db="UniProtKB">
        <authorList>
            <consortium name="Ensembl"/>
        </authorList>
    </citation>
    <scope>IDENTIFICATION</scope>
</reference>
<dbReference type="GO" id="GO:0007339">
    <property type="term" value="P:binding of sperm to zona pellucida"/>
    <property type="evidence" value="ECO:0007669"/>
    <property type="project" value="TreeGrafter"/>
</dbReference>
<dbReference type="Gene3D" id="2.60.40.3210">
    <property type="entry name" value="Zona pellucida, ZP-N domain"/>
    <property type="match status" value="1"/>
</dbReference>
<dbReference type="FunFam" id="2.60.40.4100:FF:000002">
    <property type="entry name" value="Zona pellucida sperm-binding protein 3"/>
    <property type="match status" value="1"/>
</dbReference>
<keyword evidence="3" id="KW-0732">Signal</keyword>
<evidence type="ECO:0000313" key="6">
    <source>
        <dbReference type="Proteomes" id="UP000264800"/>
    </source>
</evidence>
<feature type="chain" id="PRO_5018608423" evidence="3">
    <location>
        <begin position="19"/>
        <end position="650"/>
    </location>
</feature>
<dbReference type="InterPro" id="IPR055356">
    <property type="entry name" value="ZP-N"/>
</dbReference>
<dbReference type="InterPro" id="IPR042235">
    <property type="entry name" value="ZP-C_dom"/>
</dbReference>
<feature type="region of interest" description="Disordered" evidence="2">
    <location>
        <begin position="367"/>
        <end position="388"/>
    </location>
</feature>
<dbReference type="GO" id="GO:0031012">
    <property type="term" value="C:extracellular matrix"/>
    <property type="evidence" value="ECO:0007669"/>
    <property type="project" value="TreeGrafter"/>
</dbReference>
<dbReference type="SMART" id="SM00241">
    <property type="entry name" value="ZP"/>
    <property type="match status" value="1"/>
</dbReference>